<reference evidence="2 3" key="1">
    <citation type="submission" date="2024-09" db="EMBL/GenBank/DDBJ databases">
        <title>Laminarin stimulates single cell rates of sulfate reduction while oxygen inhibits transcriptomic activity in coastal marine sediment.</title>
        <authorList>
            <person name="Lindsay M."/>
            <person name="Orcutt B."/>
            <person name="Emerson D."/>
            <person name="Stepanauskas R."/>
            <person name="D'Angelo T."/>
        </authorList>
    </citation>
    <scope>NUCLEOTIDE SEQUENCE [LARGE SCALE GENOMIC DNA]</scope>
    <source>
        <strain evidence="2">SAG AM-311-K15</strain>
    </source>
</reference>
<gene>
    <name evidence="2" type="ORF">ACFL27_04195</name>
</gene>
<name>A0ABV6YTH5_UNCC1</name>
<feature type="domain" description="Pre ATP-grasp" evidence="1">
    <location>
        <begin position="76"/>
        <end position="166"/>
    </location>
</feature>
<organism evidence="2 3">
    <name type="scientific">candidate division CSSED10-310 bacterium</name>
    <dbReference type="NCBI Taxonomy" id="2855610"/>
    <lineage>
        <taxon>Bacteria</taxon>
        <taxon>Bacteria division CSSED10-310</taxon>
    </lineage>
</organism>
<dbReference type="SUPFAM" id="SSF56059">
    <property type="entry name" value="Glutathione synthetase ATP-binding domain-like"/>
    <property type="match status" value="1"/>
</dbReference>
<keyword evidence="3" id="KW-1185">Reference proteome</keyword>
<evidence type="ECO:0000259" key="1">
    <source>
        <dbReference type="Pfam" id="PF18604"/>
    </source>
</evidence>
<evidence type="ECO:0000313" key="3">
    <source>
        <dbReference type="Proteomes" id="UP001594351"/>
    </source>
</evidence>
<dbReference type="EMBL" id="JBHPBY010000036">
    <property type="protein sequence ID" value="MFC1849391.1"/>
    <property type="molecule type" value="Genomic_DNA"/>
</dbReference>
<evidence type="ECO:0000313" key="2">
    <source>
        <dbReference type="EMBL" id="MFC1849391.1"/>
    </source>
</evidence>
<proteinExistence type="predicted"/>
<sequence>MSGQSAAQNKLLVDRVRETIALALKSPYYQRALFEKKKYADTVPEYSSQSVTRMFIEDLSSIPFLKNISGIEYYQQRIRILASSGDLVVLTEPMDEDYETYNRHFLQLGSPTFIDVTPRPGTGMSVVENALSSPNFHKYLQILAQKNRELHIHPYMGSPAVWRIAEYSLNKYKLKTKIHAPLPGISSLVNNKNEFMELVRNLCGPAYVPEYLTARSISALSKNVRQLAHRFNKIVLKLPDCASSMGTKVFNRSEILSLTGSELQRRITHLLQSMEWDHQSAVVVSKWYDNVVQSPSVQLWLPPLSSGYPTVEGIYEQILEGEEKVFNGSMPAQLEPALEKELTEMSYLLAVYIQQLGYIGRCSFDTIITSGDRSAPAIKFVECNGRWGGTSLPMSLIFRLFSPTRYPYYQARDYISPCLRGKNFAYLLEKMGDQCYSRNNSSGRYIFYNVGGLAQHGKLDVIILGENSQECQDLWNSKFSVASHLEWN</sequence>
<dbReference type="Pfam" id="PF18604">
    <property type="entry name" value="PreAtp-grasp"/>
    <property type="match status" value="1"/>
</dbReference>
<protein>
    <recommendedName>
        <fullName evidence="1">Pre ATP-grasp domain-containing protein</fullName>
    </recommendedName>
</protein>
<dbReference type="Proteomes" id="UP001594351">
    <property type="component" value="Unassembled WGS sequence"/>
</dbReference>
<accession>A0ABV6YTH5</accession>
<comment type="caution">
    <text evidence="2">The sequence shown here is derived from an EMBL/GenBank/DDBJ whole genome shotgun (WGS) entry which is preliminary data.</text>
</comment>
<dbReference type="InterPro" id="IPR040754">
    <property type="entry name" value="PreAtp-grasp"/>
</dbReference>